<comment type="subunit">
    <text evidence="8">The Tol-Pal system is composed of five core proteins: the inner membrane proteins TolA, TolQ and TolR, the periplasmic protein TolB and the outer membrane protein Pal. They form a network linking the inner and outer membranes and the peptidoglycan layer.</text>
</comment>
<dbReference type="InterPro" id="IPR006665">
    <property type="entry name" value="OmpA-like"/>
</dbReference>
<dbReference type="Pfam" id="PF00691">
    <property type="entry name" value="OmpA"/>
    <property type="match status" value="1"/>
</dbReference>
<dbReference type="InterPro" id="IPR050330">
    <property type="entry name" value="Bact_OuterMem_StrucFunc"/>
</dbReference>
<feature type="chain" id="PRO_5028869751" description="Peptidoglycan-associated lipoprotein" evidence="10">
    <location>
        <begin position="19"/>
        <end position="168"/>
    </location>
</feature>
<keyword evidence="4 8" id="KW-0564">Palmitate</keyword>
<comment type="function">
    <text evidence="8">Part of the Tol-Pal system, which plays a role in outer membrane invagination during cell division and is important for maintaining outer membrane integrity.</text>
</comment>
<dbReference type="GO" id="GO:0051301">
    <property type="term" value="P:cell division"/>
    <property type="evidence" value="ECO:0007669"/>
    <property type="project" value="UniProtKB-UniRule"/>
</dbReference>
<evidence type="ECO:0000256" key="7">
    <source>
        <dbReference type="ARBA" id="ARBA00023306"/>
    </source>
</evidence>
<evidence type="ECO:0000256" key="5">
    <source>
        <dbReference type="ARBA" id="ARBA00023237"/>
    </source>
</evidence>
<dbReference type="PANTHER" id="PTHR30329">
    <property type="entry name" value="STATOR ELEMENT OF FLAGELLAR MOTOR COMPLEX"/>
    <property type="match status" value="1"/>
</dbReference>
<dbReference type="Proteomes" id="UP000516148">
    <property type="component" value="Chromosome"/>
</dbReference>
<evidence type="ECO:0000256" key="2">
    <source>
        <dbReference type="ARBA" id="ARBA00022729"/>
    </source>
</evidence>
<keyword evidence="3 8" id="KW-0472">Membrane</keyword>
<dbReference type="PROSITE" id="PS51257">
    <property type="entry name" value="PROKAR_LIPOPROTEIN"/>
    <property type="match status" value="1"/>
</dbReference>
<evidence type="ECO:0000256" key="4">
    <source>
        <dbReference type="ARBA" id="ARBA00023139"/>
    </source>
</evidence>
<keyword evidence="6 8" id="KW-0449">Lipoprotein</keyword>
<dbReference type="HAMAP" id="MF_02204">
    <property type="entry name" value="Pal"/>
    <property type="match status" value="1"/>
</dbReference>
<evidence type="ECO:0000256" key="6">
    <source>
        <dbReference type="ARBA" id="ARBA00023288"/>
    </source>
</evidence>
<dbReference type="NCBIfam" id="TIGR02802">
    <property type="entry name" value="Pal_lipo"/>
    <property type="match status" value="1"/>
</dbReference>
<feature type="signal peptide" evidence="10">
    <location>
        <begin position="1"/>
        <end position="18"/>
    </location>
</feature>
<comment type="subcellular location">
    <subcellularLocation>
        <location evidence="8">Cell outer membrane</location>
        <topology evidence="8">Lipid-anchor</topology>
    </subcellularLocation>
</comment>
<feature type="domain" description="OmpA-like" evidence="11">
    <location>
        <begin position="53"/>
        <end position="168"/>
    </location>
</feature>
<dbReference type="RefSeq" id="WP_187761101.1">
    <property type="nucleotide sequence ID" value="NZ_CP061038.1"/>
</dbReference>
<evidence type="ECO:0000256" key="9">
    <source>
        <dbReference type="SAM" id="MobiDB-lite"/>
    </source>
</evidence>
<evidence type="ECO:0000256" key="1">
    <source>
        <dbReference type="ARBA" id="ARBA00022618"/>
    </source>
</evidence>
<keyword evidence="1 8" id="KW-0132">Cell division</keyword>
<dbReference type="AlphaFoldDB" id="A0A7H0LGH1"/>
<dbReference type="InterPro" id="IPR014169">
    <property type="entry name" value="Pal_lipo_C"/>
</dbReference>
<dbReference type="KEGG" id="spap:H3Z74_18925"/>
<organism evidence="12 13">
    <name type="scientific">Sphingomonas alpina</name>
    <dbReference type="NCBI Taxonomy" id="653931"/>
    <lineage>
        <taxon>Bacteria</taxon>
        <taxon>Pseudomonadati</taxon>
        <taxon>Pseudomonadota</taxon>
        <taxon>Alphaproteobacteria</taxon>
        <taxon>Sphingomonadales</taxon>
        <taxon>Sphingomonadaceae</taxon>
        <taxon>Sphingomonas</taxon>
    </lineage>
</organism>
<accession>A0A7H0LGH1</accession>
<sequence>MARLTTTILIATALLATAACSKKRPATLPPGPGEEQTGPGPVQGDNVVPGSRADFERSVTSNTVNFALDRYDIDARAREILDSQAAWLAKWPNVPVSLEGHADERGTREYNLALGDRRANAAKNYLAGRGVNPARISTISYGKERPIALGSDEASWAQNRRAVTIVLN</sequence>
<keyword evidence="5 8" id="KW-0998">Cell outer membrane</keyword>
<dbReference type="InterPro" id="IPR006664">
    <property type="entry name" value="OMP_bac"/>
</dbReference>
<evidence type="ECO:0000313" key="13">
    <source>
        <dbReference type="Proteomes" id="UP000516148"/>
    </source>
</evidence>
<name>A0A7H0LGH1_9SPHN</name>
<evidence type="ECO:0000313" key="12">
    <source>
        <dbReference type="EMBL" id="QNQ08774.1"/>
    </source>
</evidence>
<dbReference type="GO" id="GO:0009279">
    <property type="term" value="C:cell outer membrane"/>
    <property type="evidence" value="ECO:0007669"/>
    <property type="project" value="UniProtKB-SubCell"/>
</dbReference>
<dbReference type="Gene3D" id="3.30.1330.60">
    <property type="entry name" value="OmpA-like domain"/>
    <property type="match status" value="1"/>
</dbReference>
<evidence type="ECO:0000259" key="11">
    <source>
        <dbReference type="PROSITE" id="PS51123"/>
    </source>
</evidence>
<keyword evidence="7 8" id="KW-0131">Cell cycle</keyword>
<evidence type="ECO:0000256" key="3">
    <source>
        <dbReference type="ARBA" id="ARBA00023136"/>
    </source>
</evidence>
<comment type="similarity">
    <text evidence="8">Belongs to the Pal lipoprotein family.</text>
</comment>
<dbReference type="PRINTS" id="PR01021">
    <property type="entry name" value="OMPADOMAIN"/>
</dbReference>
<gene>
    <name evidence="8 12" type="primary">pal</name>
    <name evidence="12" type="ORF">H3Z74_18925</name>
</gene>
<dbReference type="PANTHER" id="PTHR30329:SF21">
    <property type="entry name" value="LIPOPROTEIN YIAD-RELATED"/>
    <property type="match status" value="1"/>
</dbReference>
<dbReference type="InterPro" id="IPR036737">
    <property type="entry name" value="OmpA-like_sf"/>
</dbReference>
<evidence type="ECO:0000256" key="10">
    <source>
        <dbReference type="SAM" id="SignalP"/>
    </source>
</evidence>
<dbReference type="SUPFAM" id="SSF103088">
    <property type="entry name" value="OmpA-like"/>
    <property type="match status" value="1"/>
</dbReference>
<proteinExistence type="inferred from homology"/>
<feature type="region of interest" description="Disordered" evidence="9">
    <location>
        <begin position="24"/>
        <end position="45"/>
    </location>
</feature>
<protein>
    <recommendedName>
        <fullName evidence="8">Peptidoglycan-associated lipoprotein</fullName>
        <shortName evidence="8">PAL</shortName>
    </recommendedName>
</protein>
<keyword evidence="13" id="KW-1185">Reference proteome</keyword>
<evidence type="ECO:0000256" key="8">
    <source>
        <dbReference type="HAMAP-Rule" id="MF_02204"/>
    </source>
</evidence>
<dbReference type="InterPro" id="IPR039001">
    <property type="entry name" value="Pal"/>
</dbReference>
<dbReference type="CDD" id="cd07185">
    <property type="entry name" value="OmpA_C-like"/>
    <property type="match status" value="1"/>
</dbReference>
<feature type="compositionally biased region" description="Low complexity" evidence="9">
    <location>
        <begin position="33"/>
        <end position="44"/>
    </location>
</feature>
<dbReference type="EMBL" id="CP061038">
    <property type="protein sequence ID" value="QNQ08774.1"/>
    <property type="molecule type" value="Genomic_DNA"/>
</dbReference>
<reference evidence="12 13" key="1">
    <citation type="submission" date="2020-09" db="EMBL/GenBank/DDBJ databases">
        <title>Sphingomonas sp., a new species isolated from pork steak.</title>
        <authorList>
            <person name="Heidler von Heilborn D."/>
        </authorList>
    </citation>
    <scope>NUCLEOTIDE SEQUENCE [LARGE SCALE GENOMIC DNA]</scope>
    <source>
        <strain evidence="13">S8-3T</strain>
    </source>
</reference>
<dbReference type="PROSITE" id="PS51123">
    <property type="entry name" value="OMPA_2"/>
    <property type="match status" value="1"/>
</dbReference>
<keyword evidence="2 8" id="KW-0732">Signal</keyword>